<evidence type="ECO:0000259" key="2">
    <source>
        <dbReference type="Pfam" id="PF20454"/>
    </source>
</evidence>
<dbReference type="Pfam" id="PF20454">
    <property type="entry name" value="GpA_nuclease"/>
    <property type="match status" value="1"/>
</dbReference>
<organism evidence="3 4">
    <name type="scientific">Bradyrhizobium xenonodulans</name>
    <dbReference type="NCBI Taxonomy" id="2736875"/>
    <lineage>
        <taxon>Bacteria</taxon>
        <taxon>Pseudomonadati</taxon>
        <taxon>Pseudomonadota</taxon>
        <taxon>Alphaproteobacteria</taxon>
        <taxon>Hyphomicrobiales</taxon>
        <taxon>Nitrobacteraceae</taxon>
        <taxon>Bradyrhizobium</taxon>
    </lineage>
</organism>
<dbReference type="Gene3D" id="3.40.50.300">
    <property type="entry name" value="P-loop containing nucleotide triphosphate hydrolases"/>
    <property type="match status" value="1"/>
</dbReference>
<evidence type="ECO:0000259" key="1">
    <source>
        <dbReference type="Pfam" id="PF05876"/>
    </source>
</evidence>
<evidence type="ECO:0000313" key="3">
    <source>
        <dbReference type="EMBL" id="WBL75613.1"/>
    </source>
</evidence>
<reference evidence="3" key="1">
    <citation type="submission" date="2021-12" db="EMBL/GenBank/DDBJ databases">
        <title>Bradyrhizobium xenonodulans sp. nov.</title>
        <authorList>
            <person name="Claassens R."/>
            <person name="Venter S.N."/>
            <person name="Beukes C.W."/>
            <person name="Stepkowski T."/>
            <person name="Steenkamp E.T."/>
        </authorList>
    </citation>
    <scope>NUCLEOTIDE SEQUENCE</scope>
    <source>
        <strain evidence="3">14AB</strain>
    </source>
</reference>
<feature type="domain" description="Phage terminase large subunit GpA ATPase" evidence="1">
    <location>
        <begin position="49"/>
        <end position="296"/>
    </location>
</feature>
<dbReference type="InterPro" id="IPR027417">
    <property type="entry name" value="P-loop_NTPase"/>
</dbReference>
<dbReference type="Proteomes" id="UP001179614">
    <property type="component" value="Chromosome"/>
</dbReference>
<dbReference type="EMBL" id="CP089391">
    <property type="protein sequence ID" value="WBL75613.1"/>
    <property type="molecule type" value="Genomic_DNA"/>
</dbReference>
<proteinExistence type="predicted"/>
<dbReference type="Pfam" id="PF05876">
    <property type="entry name" value="GpA_ATPase"/>
    <property type="match status" value="1"/>
</dbReference>
<keyword evidence="4" id="KW-1185">Reference proteome</keyword>
<gene>
    <name evidence="3" type="ORF">I3J27_21510</name>
</gene>
<sequence length="659" mass="73232">MKTIPRALPIIAGIFAAVFSPPAPITPSAWANQHFFLPDGERKSQLIDLSRTPHLVEPLDALGPDAPDNEIAVMKSAQSAFTTLLQIAACHSIDRDPCDMMIVQPTDSALGDFNSQKLGRALELSPIMRKKVFPQTARAGNASKTYEKKFSPDCSLFLSLASSTADLRSKTIKKALCDEIDEYPADLNDQGDPLDMIRARQISFLRSGTWKRAYFSTPTIKGASSIESKFEAGDQRRWTMVCPHCDDDNLQFEWSEKNRHFEFDPKPPYRARYIPPCCGVVIEGWQKFAVYATGRWVATAPGEGRYKSYHFDALSSPFVPWDEIAKEYVAAGDNPIKLKAFWNLTLGLPFELKGEAPEFDRLLARREDYKQGHVPARGLLFVMGADVQHTGIWVEGVAFASNGESWSVVHDFLEGDTTDHKGGAFAKLEKLYDQKFPDAFGGTRLVDCMAIDAGDGGRANQVYRFCRGRARAFAIKGVSGWSAPAIGTPIQVDIKLSGKKIKKGATLWPVGTWALKATFYSNLVKDGRRAGAEQDPDGYCHHHAGCDERYFKQQTAEYLKTTVRRGRTVKEWQETGPNHLLDCRIYAMAMAEYLGLSRLTADQWAAIAKERGVPQVLQQPDLLAPDAVKIAAAEPAPVRPLLTRRPKKRGMTIHSRGVF</sequence>
<dbReference type="InterPro" id="IPR046454">
    <property type="entry name" value="GpA_endonuclease"/>
</dbReference>
<evidence type="ECO:0000313" key="4">
    <source>
        <dbReference type="Proteomes" id="UP001179614"/>
    </source>
</evidence>
<protein>
    <submittedName>
        <fullName evidence="3">Phage terminase large subunit family protein</fullName>
    </submittedName>
</protein>
<feature type="domain" description="Terminase large subunit GpA endonuclease" evidence="2">
    <location>
        <begin position="308"/>
        <end position="598"/>
    </location>
</feature>
<accession>A0ABY7MBJ9</accession>
<dbReference type="RefSeq" id="WP_270160436.1">
    <property type="nucleotide sequence ID" value="NZ_CP089391.1"/>
</dbReference>
<dbReference type="InterPro" id="IPR046453">
    <property type="entry name" value="GpA_ATPase"/>
</dbReference>
<name>A0ABY7MBJ9_9BRAD</name>